<dbReference type="InterPro" id="IPR052055">
    <property type="entry name" value="Hepadnavirus_pol/RT"/>
</dbReference>
<organism evidence="1 2">
    <name type="scientific">Littorina saxatilis</name>
    <dbReference type="NCBI Taxonomy" id="31220"/>
    <lineage>
        <taxon>Eukaryota</taxon>
        <taxon>Metazoa</taxon>
        <taxon>Spiralia</taxon>
        <taxon>Lophotrochozoa</taxon>
        <taxon>Mollusca</taxon>
        <taxon>Gastropoda</taxon>
        <taxon>Caenogastropoda</taxon>
        <taxon>Littorinimorpha</taxon>
        <taxon>Littorinoidea</taxon>
        <taxon>Littorinidae</taxon>
        <taxon>Littorina</taxon>
    </lineage>
</organism>
<dbReference type="EMBL" id="JBAMIC010000010">
    <property type="protein sequence ID" value="KAK7102057.1"/>
    <property type="molecule type" value="Genomic_DNA"/>
</dbReference>
<dbReference type="PANTHER" id="PTHR33050">
    <property type="entry name" value="REVERSE TRANSCRIPTASE DOMAIN-CONTAINING PROTEIN"/>
    <property type="match status" value="1"/>
</dbReference>
<keyword evidence="2" id="KW-1185">Reference proteome</keyword>
<evidence type="ECO:0000313" key="1">
    <source>
        <dbReference type="EMBL" id="KAK7102057.1"/>
    </source>
</evidence>
<protein>
    <submittedName>
        <fullName evidence="1">Uncharacterized protein</fullName>
    </submittedName>
</protein>
<dbReference type="AlphaFoldDB" id="A0AAN9BAW4"/>
<evidence type="ECO:0000313" key="2">
    <source>
        <dbReference type="Proteomes" id="UP001374579"/>
    </source>
</evidence>
<dbReference type="InterPro" id="IPR036397">
    <property type="entry name" value="RNaseH_sf"/>
</dbReference>
<reference evidence="1 2" key="1">
    <citation type="submission" date="2024-02" db="EMBL/GenBank/DDBJ databases">
        <title>Chromosome-scale genome assembly of the rough periwinkle Littorina saxatilis.</title>
        <authorList>
            <person name="De Jode A."/>
            <person name="Faria R."/>
            <person name="Formenti G."/>
            <person name="Sims Y."/>
            <person name="Smith T.P."/>
            <person name="Tracey A."/>
            <person name="Wood J.M.D."/>
            <person name="Zagrodzka Z.B."/>
            <person name="Johannesson K."/>
            <person name="Butlin R.K."/>
            <person name="Leder E.H."/>
        </authorList>
    </citation>
    <scope>NUCLEOTIDE SEQUENCE [LARGE SCALE GENOMIC DNA]</scope>
    <source>
        <strain evidence="1">Snail1</strain>
        <tissue evidence="1">Muscle</tissue>
    </source>
</reference>
<dbReference type="PANTHER" id="PTHR33050:SF7">
    <property type="entry name" value="RIBONUCLEASE H"/>
    <property type="match status" value="1"/>
</dbReference>
<sequence length="487" mass="55795">MAAFTQRMCRFQFQLLTPFQKVRLQYFGTTATALQKGLLSLLNSKPALNDRSIHSSARHRKIWEVPSETEAKTLRRIYRDPKCLIHDLLRPLVECGMTAEPSVTLSPKLCGQFWRAKLHLEWPSKVTIFAVHSSVTGAEENAYLLACDLFKSIGLLYENTPGSIVPVSPDFVNKTLQTLHSVPDPFNRPPQPFLFSTSPTGGTESQHSEERLGMNACPVKQLWRTDVVAEWPYSFNVCSHGPSPELSEYSAALLTCMKLKSQGLLDNKNQLTKKRLPPINRQLCSLEVAELTGLTREEFDPHYEIYSDASACGFGAYLVKKDVNRVRWLANTWSQHFPGAPEFHARERLCEAENSIRMDSTFCELYSVVAACYTWKHKFVGKRVLVWTDNLNVVRLVNQGVRSETKQKRWGKLYRILYFTSQKYSFELCASHVQRTENMAADFLSRRKLTEFRKAVPDAAPSEKKTKKLLFWNPLQWTDHQPHFKLA</sequence>
<dbReference type="CDD" id="cd09275">
    <property type="entry name" value="RNase_HI_RT_DIRS1"/>
    <property type="match status" value="1"/>
</dbReference>
<name>A0AAN9BAW4_9CAEN</name>
<gene>
    <name evidence="1" type="ORF">V1264_020342</name>
</gene>
<dbReference type="InterPro" id="IPR012337">
    <property type="entry name" value="RNaseH-like_sf"/>
</dbReference>
<comment type="caution">
    <text evidence="1">The sequence shown here is derived from an EMBL/GenBank/DDBJ whole genome shotgun (WGS) entry which is preliminary data.</text>
</comment>
<proteinExistence type="predicted"/>
<dbReference type="Gene3D" id="3.30.160.20">
    <property type="match status" value="2"/>
</dbReference>
<dbReference type="GO" id="GO:0003676">
    <property type="term" value="F:nucleic acid binding"/>
    <property type="evidence" value="ECO:0007669"/>
    <property type="project" value="InterPro"/>
</dbReference>
<dbReference type="SUPFAM" id="SSF53098">
    <property type="entry name" value="Ribonuclease H-like"/>
    <property type="match status" value="1"/>
</dbReference>
<dbReference type="Gene3D" id="3.30.420.10">
    <property type="entry name" value="Ribonuclease H-like superfamily/Ribonuclease H"/>
    <property type="match status" value="1"/>
</dbReference>
<accession>A0AAN9BAW4</accession>
<dbReference type="Proteomes" id="UP001374579">
    <property type="component" value="Unassembled WGS sequence"/>
</dbReference>